<dbReference type="GO" id="GO:0016477">
    <property type="term" value="P:cell migration"/>
    <property type="evidence" value="ECO:0007669"/>
    <property type="project" value="TreeGrafter"/>
</dbReference>
<evidence type="ECO:0000256" key="11">
    <source>
        <dbReference type="ARBA" id="ARBA00023180"/>
    </source>
</evidence>
<evidence type="ECO:0000256" key="4">
    <source>
        <dbReference type="ARBA" id="ARBA00022692"/>
    </source>
</evidence>
<dbReference type="Gene3D" id="2.10.25.10">
    <property type="entry name" value="Laminin"/>
    <property type="match status" value="2"/>
</dbReference>
<dbReference type="FunFam" id="2.10.25.10:FF:000036">
    <property type="entry name" value="Integrin beta"/>
    <property type="match status" value="1"/>
</dbReference>
<dbReference type="GO" id="GO:0007229">
    <property type="term" value="P:integrin-mediated signaling pathway"/>
    <property type="evidence" value="ECO:0007669"/>
    <property type="project" value="UniProtKB-KW"/>
</dbReference>
<dbReference type="InterPro" id="IPR013111">
    <property type="entry name" value="EGF_extracell"/>
</dbReference>
<dbReference type="EMBL" id="UXUI01011601">
    <property type="protein sequence ID" value="VDD96372.1"/>
    <property type="molecule type" value="Genomic_DNA"/>
</dbReference>
<evidence type="ECO:0000256" key="12">
    <source>
        <dbReference type="SAM" id="MobiDB-lite"/>
    </source>
</evidence>
<sequence>MHDEYWRQRNKIQGEFCECDSLACPMVDDKICGGRGRCNCGRCDCETGFGGEDCSCSLDKRTCMEGNLECSGHGTCECGMCKCYDGYSGHTCGIANERYEDRDFRGGVGDRPTENVDPTIMSTGSFDQISTDRDRYYENGGISTQFGSTDEHYEQTPTKPTEEAIEVLDHQEIDYTPRTDTDEEPEEEKGVTESQIDSDVTPDAAEFHGIPTATSVAIFLVSAFVLFYHVRLD</sequence>
<keyword evidence="7 13" id="KW-1133">Transmembrane helix</keyword>
<dbReference type="PROSITE" id="PS00243">
    <property type="entry name" value="I_EGF_1"/>
    <property type="match status" value="2"/>
</dbReference>
<dbReference type="Pfam" id="PF07974">
    <property type="entry name" value="EGF_2"/>
    <property type="match status" value="2"/>
</dbReference>
<feature type="compositionally biased region" description="Basic and acidic residues" evidence="12">
    <location>
        <begin position="169"/>
        <end position="180"/>
    </location>
</feature>
<evidence type="ECO:0000313" key="16">
    <source>
        <dbReference type="Proteomes" id="UP000274131"/>
    </source>
</evidence>
<dbReference type="GO" id="GO:0005925">
    <property type="term" value="C:focal adhesion"/>
    <property type="evidence" value="ECO:0007669"/>
    <property type="project" value="TreeGrafter"/>
</dbReference>
<keyword evidence="4 13" id="KW-0812">Transmembrane</keyword>
<evidence type="ECO:0000256" key="3">
    <source>
        <dbReference type="ARBA" id="ARBA00022536"/>
    </source>
</evidence>
<dbReference type="GO" id="GO:0033627">
    <property type="term" value="P:cell adhesion mediated by integrin"/>
    <property type="evidence" value="ECO:0007669"/>
    <property type="project" value="TreeGrafter"/>
</dbReference>
<feature type="domain" description="Epidermal growth factor-like" evidence="14">
    <location>
        <begin position="63"/>
        <end position="92"/>
    </location>
</feature>
<dbReference type="GO" id="GO:0005178">
    <property type="term" value="F:integrin binding"/>
    <property type="evidence" value="ECO:0007669"/>
    <property type="project" value="TreeGrafter"/>
</dbReference>
<name>A0A0N4VLS7_ENTVE</name>
<keyword evidence="6" id="KW-0677">Repeat</keyword>
<keyword evidence="3" id="KW-0245">EGF-like domain</keyword>
<evidence type="ECO:0000313" key="15">
    <source>
        <dbReference type="EMBL" id="VDD96372.1"/>
    </source>
</evidence>
<feature type="domain" description="Epidermal growth factor-like" evidence="14">
    <location>
        <begin position="24"/>
        <end position="54"/>
    </location>
</feature>
<keyword evidence="5" id="KW-0732">Signal</keyword>
<organism evidence="17">
    <name type="scientific">Enterobius vermicularis</name>
    <name type="common">Human pinworm</name>
    <dbReference type="NCBI Taxonomy" id="51028"/>
    <lineage>
        <taxon>Eukaryota</taxon>
        <taxon>Metazoa</taxon>
        <taxon>Ecdysozoa</taxon>
        <taxon>Nematoda</taxon>
        <taxon>Chromadorea</taxon>
        <taxon>Rhabditida</taxon>
        <taxon>Spirurina</taxon>
        <taxon>Oxyuridomorpha</taxon>
        <taxon>Oxyuroidea</taxon>
        <taxon>Oxyuridae</taxon>
        <taxon>Enterobius</taxon>
    </lineage>
</organism>
<evidence type="ECO:0000256" key="13">
    <source>
        <dbReference type="SAM" id="Phobius"/>
    </source>
</evidence>
<evidence type="ECO:0000256" key="9">
    <source>
        <dbReference type="ARBA" id="ARBA00023136"/>
    </source>
</evidence>
<evidence type="ECO:0000256" key="5">
    <source>
        <dbReference type="ARBA" id="ARBA00022729"/>
    </source>
</evidence>
<feature type="region of interest" description="Disordered" evidence="12">
    <location>
        <begin position="103"/>
        <end position="124"/>
    </location>
</feature>
<dbReference type="AlphaFoldDB" id="A0A0N4VLS7"/>
<accession>A0A0N4VLS7</accession>
<keyword evidence="10" id="KW-1015">Disulfide bond</keyword>
<dbReference type="GO" id="GO:0008305">
    <property type="term" value="C:integrin complex"/>
    <property type="evidence" value="ECO:0007669"/>
    <property type="project" value="TreeGrafter"/>
</dbReference>
<evidence type="ECO:0000256" key="10">
    <source>
        <dbReference type="ARBA" id="ARBA00023157"/>
    </source>
</evidence>
<gene>
    <name evidence="15" type="ORF">EVEC_LOCUS11123</name>
</gene>
<dbReference type="STRING" id="51028.A0A0N4VLS7"/>
<dbReference type="InterPro" id="IPR015812">
    <property type="entry name" value="Integrin_bsu"/>
</dbReference>
<dbReference type="WBParaSite" id="EVEC_0001185501-mRNA-1">
    <property type="protein sequence ID" value="EVEC_0001185501-mRNA-1"/>
    <property type="gene ID" value="EVEC_0001185501"/>
</dbReference>
<dbReference type="PANTHER" id="PTHR10082">
    <property type="entry name" value="INTEGRIN BETA SUBUNIT"/>
    <property type="match status" value="1"/>
</dbReference>
<dbReference type="GO" id="GO:0007160">
    <property type="term" value="P:cell-matrix adhesion"/>
    <property type="evidence" value="ECO:0007669"/>
    <property type="project" value="TreeGrafter"/>
</dbReference>
<reference evidence="17" key="1">
    <citation type="submission" date="2017-02" db="UniProtKB">
        <authorList>
            <consortium name="WormBaseParasite"/>
        </authorList>
    </citation>
    <scope>IDENTIFICATION</scope>
</reference>
<feature type="transmembrane region" description="Helical" evidence="13">
    <location>
        <begin position="210"/>
        <end position="230"/>
    </location>
</feature>
<proteinExistence type="inferred from homology"/>
<evidence type="ECO:0000259" key="14">
    <source>
        <dbReference type="Pfam" id="PF07974"/>
    </source>
</evidence>
<dbReference type="GO" id="GO:0098609">
    <property type="term" value="P:cell-cell adhesion"/>
    <property type="evidence" value="ECO:0007669"/>
    <property type="project" value="TreeGrafter"/>
</dbReference>
<protein>
    <submittedName>
        <fullName evidence="17">EGF_2 domain-containing protein</fullName>
    </submittedName>
</protein>
<feature type="region of interest" description="Disordered" evidence="12">
    <location>
        <begin position="169"/>
        <end position="199"/>
    </location>
</feature>
<reference evidence="15 16" key="2">
    <citation type="submission" date="2018-10" db="EMBL/GenBank/DDBJ databases">
        <authorList>
            <consortium name="Pathogen Informatics"/>
        </authorList>
    </citation>
    <scope>NUCLEOTIDE SEQUENCE [LARGE SCALE GENOMIC DNA]</scope>
</reference>
<dbReference type="Proteomes" id="UP000274131">
    <property type="component" value="Unassembled WGS sequence"/>
</dbReference>
<evidence type="ECO:0000313" key="17">
    <source>
        <dbReference type="WBParaSite" id="EVEC_0001185501-mRNA-1"/>
    </source>
</evidence>
<keyword evidence="8" id="KW-0401">Integrin</keyword>
<evidence type="ECO:0000256" key="1">
    <source>
        <dbReference type="ARBA" id="ARBA00004479"/>
    </source>
</evidence>
<dbReference type="InterPro" id="IPR057243">
    <property type="entry name" value="Integrin_I-EGF_CS"/>
</dbReference>
<evidence type="ECO:0000256" key="6">
    <source>
        <dbReference type="ARBA" id="ARBA00022737"/>
    </source>
</evidence>
<keyword evidence="16" id="KW-1185">Reference proteome</keyword>
<dbReference type="SUPFAM" id="SSF57196">
    <property type="entry name" value="EGF/Laminin"/>
    <property type="match status" value="2"/>
</dbReference>
<dbReference type="PANTHER" id="PTHR10082:SF60">
    <property type="entry name" value="INTEGRIN BETA-PS"/>
    <property type="match status" value="1"/>
</dbReference>
<evidence type="ECO:0000256" key="7">
    <source>
        <dbReference type="ARBA" id="ARBA00022989"/>
    </source>
</evidence>
<evidence type="ECO:0000256" key="8">
    <source>
        <dbReference type="ARBA" id="ARBA00023037"/>
    </source>
</evidence>
<comment type="similarity">
    <text evidence="2">Belongs to the integrin beta chain family.</text>
</comment>
<keyword evidence="9 13" id="KW-0472">Membrane</keyword>
<evidence type="ECO:0000256" key="2">
    <source>
        <dbReference type="ARBA" id="ARBA00007449"/>
    </source>
</evidence>
<dbReference type="GO" id="GO:0009986">
    <property type="term" value="C:cell surface"/>
    <property type="evidence" value="ECO:0007669"/>
    <property type="project" value="TreeGrafter"/>
</dbReference>
<comment type="subcellular location">
    <subcellularLocation>
        <location evidence="1">Membrane</location>
        <topology evidence="1">Single-pass type I membrane protein</topology>
    </subcellularLocation>
</comment>
<keyword evidence="11" id="KW-0325">Glycoprotein</keyword>
<dbReference type="OrthoDB" id="410592at2759"/>